<dbReference type="NCBIfam" id="TIGR01494">
    <property type="entry name" value="ATPase_P-type"/>
    <property type="match status" value="2"/>
</dbReference>
<dbReference type="SUPFAM" id="SSF56784">
    <property type="entry name" value="HAD-like"/>
    <property type="match status" value="1"/>
</dbReference>
<dbReference type="InterPro" id="IPR001757">
    <property type="entry name" value="P_typ_ATPase"/>
</dbReference>
<feature type="chain" id="PRO_5045159609" description="Calcium-transporting ATPase" evidence="10">
    <location>
        <begin position="20"/>
        <end position="1070"/>
    </location>
</feature>
<keyword evidence="2 9" id="KW-0812">Transmembrane</keyword>
<evidence type="ECO:0000256" key="2">
    <source>
        <dbReference type="ARBA" id="ARBA00022692"/>
    </source>
</evidence>
<evidence type="ECO:0000256" key="6">
    <source>
        <dbReference type="ARBA" id="ARBA00022989"/>
    </source>
</evidence>
<protein>
    <recommendedName>
        <fullName evidence="15">Calcium-transporting ATPase</fullName>
    </recommendedName>
</protein>
<organism evidence="13 14">
    <name type="scientific">Tetraparma gracilis</name>
    <dbReference type="NCBI Taxonomy" id="2962635"/>
    <lineage>
        <taxon>Eukaryota</taxon>
        <taxon>Sar</taxon>
        <taxon>Stramenopiles</taxon>
        <taxon>Ochrophyta</taxon>
        <taxon>Bolidophyceae</taxon>
        <taxon>Parmales</taxon>
        <taxon>Triparmaceae</taxon>
        <taxon>Tetraparma</taxon>
    </lineage>
</organism>
<proteinExistence type="predicted"/>
<evidence type="ECO:0000256" key="10">
    <source>
        <dbReference type="SAM" id="SignalP"/>
    </source>
</evidence>
<dbReference type="SFLD" id="SFLDG00002">
    <property type="entry name" value="C1.7:_P-type_atpase_like"/>
    <property type="match status" value="1"/>
</dbReference>
<dbReference type="InterPro" id="IPR044492">
    <property type="entry name" value="P_typ_ATPase_HD_dom"/>
</dbReference>
<evidence type="ECO:0000256" key="3">
    <source>
        <dbReference type="ARBA" id="ARBA00022741"/>
    </source>
</evidence>
<dbReference type="InterPro" id="IPR059000">
    <property type="entry name" value="ATPase_P-type_domA"/>
</dbReference>
<dbReference type="Pfam" id="PF00122">
    <property type="entry name" value="E1-E2_ATPase"/>
    <property type="match status" value="1"/>
</dbReference>
<dbReference type="PRINTS" id="PR00119">
    <property type="entry name" value="CATATPASE"/>
</dbReference>
<feature type="signal peptide" evidence="10">
    <location>
        <begin position="1"/>
        <end position="19"/>
    </location>
</feature>
<evidence type="ECO:0000256" key="5">
    <source>
        <dbReference type="ARBA" id="ARBA00022967"/>
    </source>
</evidence>
<evidence type="ECO:0000256" key="1">
    <source>
        <dbReference type="ARBA" id="ARBA00004141"/>
    </source>
</evidence>
<dbReference type="Pfam" id="PF00689">
    <property type="entry name" value="Cation_ATPase_C"/>
    <property type="match status" value="1"/>
</dbReference>
<dbReference type="SFLD" id="SFLDS00003">
    <property type="entry name" value="Haloacid_Dehalogenase"/>
    <property type="match status" value="1"/>
</dbReference>
<feature type="domain" description="P-type ATPase A" evidence="11">
    <location>
        <begin position="186"/>
        <end position="302"/>
    </location>
</feature>
<dbReference type="InterPro" id="IPR008250">
    <property type="entry name" value="ATPase_P-typ_transduc_dom_A_sf"/>
</dbReference>
<dbReference type="InterPro" id="IPR023298">
    <property type="entry name" value="ATPase_P-typ_TM_dom_sf"/>
</dbReference>
<reference evidence="13 14" key="1">
    <citation type="journal article" date="2023" name="Commun. Biol.">
        <title>Genome analysis of Parmales, the sister group of diatoms, reveals the evolutionary specialization of diatoms from phago-mixotrophs to photoautotrophs.</title>
        <authorList>
            <person name="Ban H."/>
            <person name="Sato S."/>
            <person name="Yoshikawa S."/>
            <person name="Yamada K."/>
            <person name="Nakamura Y."/>
            <person name="Ichinomiya M."/>
            <person name="Sato N."/>
            <person name="Blanc-Mathieu R."/>
            <person name="Endo H."/>
            <person name="Kuwata A."/>
            <person name="Ogata H."/>
        </authorList>
    </citation>
    <scope>NUCLEOTIDE SEQUENCE [LARGE SCALE GENOMIC DNA]</scope>
</reference>
<feature type="compositionally biased region" description="Low complexity" evidence="8">
    <location>
        <begin position="31"/>
        <end position="44"/>
    </location>
</feature>
<keyword evidence="7 9" id="KW-0472">Membrane</keyword>
<evidence type="ECO:0000313" key="13">
    <source>
        <dbReference type="EMBL" id="GMI21254.1"/>
    </source>
</evidence>
<dbReference type="Gene3D" id="3.40.50.1000">
    <property type="entry name" value="HAD superfamily/HAD-like"/>
    <property type="match status" value="1"/>
</dbReference>
<dbReference type="InterPro" id="IPR023299">
    <property type="entry name" value="ATPase_P-typ_cyto_dom_N"/>
</dbReference>
<comment type="caution">
    <text evidence="13">The sequence shown here is derived from an EMBL/GenBank/DDBJ whole genome shotgun (WGS) entry which is preliminary data.</text>
</comment>
<dbReference type="InterPro" id="IPR023214">
    <property type="entry name" value="HAD_sf"/>
</dbReference>
<dbReference type="SUPFAM" id="SSF81665">
    <property type="entry name" value="Calcium ATPase, transmembrane domain M"/>
    <property type="match status" value="1"/>
</dbReference>
<gene>
    <name evidence="13" type="ORF">TeGR_g10441</name>
</gene>
<dbReference type="Pfam" id="PF13246">
    <property type="entry name" value="Cation_ATPase"/>
    <property type="match status" value="1"/>
</dbReference>
<evidence type="ECO:0008006" key="15">
    <source>
        <dbReference type="Google" id="ProtNLM"/>
    </source>
</evidence>
<evidence type="ECO:0000313" key="14">
    <source>
        <dbReference type="Proteomes" id="UP001165060"/>
    </source>
</evidence>
<feature type="domain" description="Cation-transporting P-type ATPase C-terminal" evidence="12">
    <location>
        <begin position="850"/>
        <end position="1045"/>
    </location>
</feature>
<keyword evidence="3" id="KW-0547">Nucleotide-binding</keyword>
<keyword evidence="4" id="KW-0067">ATP-binding</keyword>
<feature type="region of interest" description="Disordered" evidence="8">
    <location>
        <begin position="22"/>
        <end position="44"/>
    </location>
</feature>
<feature type="transmembrane region" description="Helical" evidence="9">
    <location>
        <begin position="823"/>
        <end position="849"/>
    </location>
</feature>
<evidence type="ECO:0000256" key="9">
    <source>
        <dbReference type="SAM" id="Phobius"/>
    </source>
</evidence>
<keyword evidence="6 9" id="KW-1133">Transmembrane helix</keyword>
<keyword evidence="10" id="KW-0732">Signal</keyword>
<dbReference type="EMBL" id="BRYB01003821">
    <property type="protein sequence ID" value="GMI21254.1"/>
    <property type="molecule type" value="Genomic_DNA"/>
</dbReference>
<dbReference type="Gene3D" id="2.70.150.10">
    <property type="entry name" value="Calcium-transporting ATPase, cytoplasmic transduction domain A"/>
    <property type="match status" value="1"/>
</dbReference>
<dbReference type="InterPro" id="IPR018303">
    <property type="entry name" value="ATPase_P-typ_P_site"/>
</dbReference>
<keyword evidence="5" id="KW-1278">Translocase</keyword>
<dbReference type="InterPro" id="IPR006068">
    <property type="entry name" value="ATPase_P-typ_cation-transptr_C"/>
</dbReference>
<evidence type="ECO:0000259" key="12">
    <source>
        <dbReference type="Pfam" id="PF00689"/>
    </source>
</evidence>
<evidence type="ECO:0000256" key="8">
    <source>
        <dbReference type="SAM" id="MobiDB-lite"/>
    </source>
</evidence>
<dbReference type="PANTHER" id="PTHR42861">
    <property type="entry name" value="CALCIUM-TRANSPORTING ATPASE"/>
    <property type="match status" value="1"/>
</dbReference>
<dbReference type="SFLD" id="SFLDF00027">
    <property type="entry name" value="p-type_atpase"/>
    <property type="match status" value="1"/>
</dbReference>
<dbReference type="SUPFAM" id="SSF81660">
    <property type="entry name" value="Metal cation-transporting ATPase, ATP-binding domain N"/>
    <property type="match status" value="1"/>
</dbReference>
<accession>A0ABQ6M7W4</accession>
<evidence type="ECO:0000256" key="4">
    <source>
        <dbReference type="ARBA" id="ARBA00022840"/>
    </source>
</evidence>
<dbReference type="Gene3D" id="3.40.1110.10">
    <property type="entry name" value="Calcium-transporting ATPase, cytoplasmic domain N"/>
    <property type="match status" value="1"/>
</dbReference>
<dbReference type="SUPFAM" id="SSF81653">
    <property type="entry name" value="Calcium ATPase, transduction domain A"/>
    <property type="match status" value="1"/>
</dbReference>
<evidence type="ECO:0000256" key="7">
    <source>
        <dbReference type="ARBA" id="ARBA00023136"/>
    </source>
</evidence>
<comment type="subcellular location">
    <subcellularLocation>
        <location evidence="1">Membrane</location>
        <topology evidence="1">Multi-pass membrane protein</topology>
    </subcellularLocation>
</comment>
<evidence type="ECO:0000259" key="11">
    <source>
        <dbReference type="Pfam" id="PF00122"/>
    </source>
</evidence>
<dbReference type="PROSITE" id="PS00154">
    <property type="entry name" value="ATPASE_E1_E2"/>
    <property type="match status" value="1"/>
</dbReference>
<dbReference type="InterPro" id="IPR036412">
    <property type="entry name" value="HAD-like_sf"/>
</dbReference>
<keyword evidence="14" id="KW-1185">Reference proteome</keyword>
<sequence>MRPLLLLLPLLLSPGPTAALPAPRKSLPTLASRGGSSSAAPAAAGPHASTSDLASLISSLYAGCPSIPSAASLLSSGMPFPCLPPLSAAGPNSLPPKPKTSVLARVKGELDDQLVRILLGVAALSAAFSYLELREAAGAAGAKGGGSLLGVFVEPLVILLILVVNAALSIYMSVAAEASLSSLADLNPATCTVLRGSVLTPDFPTSRLLPGDVVHLKTGDRVPADCRLLSLTGGRLGADEAALTGEADTVDKSLPPPGVANPVLQQQRNVLFGGTCVTAGGCAALVTATGSRTEIGKIQASVMEAAAEAPATPLQLKLDAFAGKLTKIVGGICVACFVASSPKFGDAAFDGKVWKGAMHYAKVAVALGVAAIPEGLPAVITLCLSLGTGRMARRNVIVRRLPSVETLGCTTVICTDKTGTLTTNMMTAVALTSLQADESVLTRPVSGVGYDPAGDVASLPSPVTAAGPPSSSLYEIAQVASLCNDAVITGSAAGYGRVGEPTEAALAALVEKMGEASAGEPGERAAFNKGGWDGRFRRVATLEFNRDRKSMGVVVEELAGGKKKLLVKGAPQSVVARCTHVRLENGKRVPLTPALRAKFLEETSALAKRPLRTLALATSDSLPSSINSYTGGPDDVGGHKLLGDPSKFAEIESGLTLVGLVGIKDPARPEVAGAIKVCTKAGIRVMMITGDAKDTAVAIARDVNIFTDEDTGPIKAYEGREFFELPESEQLDVLRTGNAVFCRTEPKDKQTLVKMLQGLGEVPAMTGDGVNDAPALQQAAIGIAMGISGTEVAKEAADMVLVDDNFATIVAAVEEGRCIYNSMQAFICFLISCNIGEIFCIFIASLLGLPAPLTAMHLLWVNLVTDGPPATALGFNPPDPDVMDASPRRSDEEIMTGWLLMRYMLTGLYVGVATVGVTVWHFMNQADVKSFGDLRRWGSCASCGSAFGKESMTTSQTLALTTLVVMEMLKALSAVSVDNSLFVVPSWKNKWLLLGVAVPSLLHVLVMSSEKFGGIFGMVPLNKVQWIKVMQFAAPILVVDEVLKAVGRKVNRDDEKLRKADRVARGGWSH</sequence>
<name>A0ABQ6M7W4_9STRA</name>
<dbReference type="Gene3D" id="1.20.1110.10">
    <property type="entry name" value="Calcium-transporting ATPase, transmembrane domain"/>
    <property type="match status" value="1"/>
</dbReference>
<feature type="transmembrane region" description="Helical" evidence="9">
    <location>
        <begin position="903"/>
        <end position="923"/>
    </location>
</feature>
<dbReference type="PRINTS" id="PR00121">
    <property type="entry name" value="NAKATPASE"/>
</dbReference>
<dbReference type="Proteomes" id="UP001165060">
    <property type="component" value="Unassembled WGS sequence"/>
</dbReference>